<evidence type="ECO:0000256" key="2">
    <source>
        <dbReference type="SAM" id="MobiDB-lite"/>
    </source>
</evidence>
<dbReference type="InterPro" id="IPR024761">
    <property type="entry name" value="TFIIIC_delta_N"/>
</dbReference>
<keyword evidence="1" id="KW-0853">WD repeat</keyword>
<evidence type="ECO:0000313" key="5">
    <source>
        <dbReference type="Proteomes" id="UP001163823"/>
    </source>
</evidence>
<dbReference type="InterPro" id="IPR015943">
    <property type="entry name" value="WD40/YVTN_repeat-like_dom_sf"/>
</dbReference>
<proteinExistence type="predicted"/>
<accession>A0AAD7LVT1</accession>
<dbReference type="Proteomes" id="UP001163823">
    <property type="component" value="Chromosome 6"/>
</dbReference>
<comment type="caution">
    <text evidence="4">The sequence shown here is derived from an EMBL/GenBank/DDBJ whole genome shotgun (WGS) entry which is preliminary data.</text>
</comment>
<dbReference type="SUPFAM" id="SSF50978">
    <property type="entry name" value="WD40 repeat-like"/>
    <property type="match status" value="1"/>
</dbReference>
<feature type="repeat" description="WD" evidence="1">
    <location>
        <begin position="362"/>
        <end position="375"/>
    </location>
</feature>
<organism evidence="4 5">
    <name type="scientific">Quillaja saponaria</name>
    <name type="common">Soap bark tree</name>
    <dbReference type="NCBI Taxonomy" id="32244"/>
    <lineage>
        <taxon>Eukaryota</taxon>
        <taxon>Viridiplantae</taxon>
        <taxon>Streptophyta</taxon>
        <taxon>Embryophyta</taxon>
        <taxon>Tracheophyta</taxon>
        <taxon>Spermatophyta</taxon>
        <taxon>Magnoliopsida</taxon>
        <taxon>eudicotyledons</taxon>
        <taxon>Gunneridae</taxon>
        <taxon>Pentapetalae</taxon>
        <taxon>rosids</taxon>
        <taxon>fabids</taxon>
        <taxon>Fabales</taxon>
        <taxon>Quillajaceae</taxon>
        <taxon>Quillaja</taxon>
    </lineage>
</organism>
<dbReference type="PANTHER" id="PTHR15496:SF2">
    <property type="entry name" value="GENERAL TRANSCRIPTION FACTOR 3C POLYPEPTIDE 4"/>
    <property type="match status" value="1"/>
</dbReference>
<keyword evidence="5" id="KW-1185">Reference proteome</keyword>
<feature type="compositionally biased region" description="Polar residues" evidence="2">
    <location>
        <begin position="156"/>
        <end position="173"/>
    </location>
</feature>
<dbReference type="KEGG" id="qsa:O6P43_014934"/>
<dbReference type="InterPro" id="IPR036322">
    <property type="entry name" value="WD40_repeat_dom_sf"/>
</dbReference>
<gene>
    <name evidence="4" type="ORF">O6P43_014934</name>
</gene>
<dbReference type="SMART" id="SM00320">
    <property type="entry name" value="WD40"/>
    <property type="match status" value="4"/>
</dbReference>
<dbReference type="PANTHER" id="PTHR15496">
    <property type="entry name" value="GENERAL TRANSCRIPTION FACTOR 3C POLYPEPTIDE 4 FAMILY"/>
    <property type="match status" value="1"/>
</dbReference>
<dbReference type="GO" id="GO:0004402">
    <property type="term" value="F:histone acetyltransferase activity"/>
    <property type="evidence" value="ECO:0007669"/>
    <property type="project" value="InterPro"/>
</dbReference>
<dbReference type="InterPro" id="IPR001680">
    <property type="entry name" value="WD40_rpt"/>
</dbReference>
<dbReference type="GO" id="GO:0000127">
    <property type="term" value="C:transcription factor TFIIIC complex"/>
    <property type="evidence" value="ECO:0007669"/>
    <property type="project" value="InterPro"/>
</dbReference>
<dbReference type="Pfam" id="PF12657">
    <property type="entry name" value="TFIIIC_delta"/>
    <property type="match status" value="1"/>
</dbReference>
<dbReference type="InterPro" id="IPR044230">
    <property type="entry name" value="GTF3C4"/>
</dbReference>
<evidence type="ECO:0000256" key="1">
    <source>
        <dbReference type="PROSITE-ProRule" id="PRU00221"/>
    </source>
</evidence>
<evidence type="ECO:0000259" key="3">
    <source>
        <dbReference type="Pfam" id="PF12657"/>
    </source>
</evidence>
<dbReference type="GO" id="GO:0006384">
    <property type="term" value="P:transcription initiation at RNA polymerase III promoter"/>
    <property type="evidence" value="ECO:0007669"/>
    <property type="project" value="InterPro"/>
</dbReference>
<reference evidence="4" key="1">
    <citation type="journal article" date="2023" name="Science">
        <title>Elucidation of the pathway for biosynthesis of saponin adjuvants from the soapbark tree.</title>
        <authorList>
            <person name="Reed J."/>
            <person name="Orme A."/>
            <person name="El-Demerdash A."/>
            <person name="Owen C."/>
            <person name="Martin L.B.B."/>
            <person name="Misra R.C."/>
            <person name="Kikuchi S."/>
            <person name="Rejzek M."/>
            <person name="Martin A.C."/>
            <person name="Harkess A."/>
            <person name="Leebens-Mack J."/>
            <person name="Louveau T."/>
            <person name="Stephenson M.J."/>
            <person name="Osbourn A."/>
        </authorList>
    </citation>
    <scope>NUCLEOTIDE SEQUENCE</scope>
    <source>
        <strain evidence="4">S10</strain>
    </source>
</reference>
<dbReference type="PROSITE" id="PS50082">
    <property type="entry name" value="WD_REPEATS_2"/>
    <property type="match status" value="1"/>
</dbReference>
<name>A0AAD7LVT1_QUISA</name>
<dbReference type="AlphaFoldDB" id="A0AAD7LVT1"/>
<dbReference type="EMBL" id="JARAOO010000006">
    <property type="protein sequence ID" value="KAJ7965259.1"/>
    <property type="molecule type" value="Genomic_DNA"/>
</dbReference>
<evidence type="ECO:0000313" key="4">
    <source>
        <dbReference type="EMBL" id="KAJ7965259.1"/>
    </source>
</evidence>
<dbReference type="Gene3D" id="2.130.10.10">
    <property type="entry name" value="YVTN repeat-like/Quinoprotein amine dehydrogenase"/>
    <property type="match status" value="1"/>
</dbReference>
<protein>
    <submittedName>
        <fullName evidence="4">Transducin/WD40 repeat-like superfamily protein</fullName>
    </submittedName>
</protein>
<feature type="domain" description="Transcription factor IIIC 90kDa subunit N-terminal" evidence="3">
    <location>
        <begin position="22"/>
        <end position="532"/>
    </location>
</feature>
<sequence length="903" mass="99146">MASLSQAERLVSSPLYPNAISWSDENLIAVASGYLVTILNPALPCGPRGLVTIPTSKPLPIGVIERKELVSPCLLPTCLSRDHDACVRSISWSPLGMAPNAGCLLAICTVEGRVKIYRPPFCDFSAEWIEVLDITERLYENLLIIRFGDSDTPSLNYTAGQATDHTGDISNTASRKERKKRKVNKGSRALEDQLSLSTNYKDAKASSFPYSEIKGPTSNMVAEINSNLLGNASRQIVSDFNHEVEPQKEIVENDSVPLIAADQYASRSAILCSLVVAWSPVLHTSKLSPVPNNGTSISLLAVGGKSGNISFWKFHAPDSYTIECGRVLNSAKLIGLLQAHNSWITGISWAVLASDSANPQILLVTGSSDGSVRIWVGDSDVLLNSSDMRDTLFFLLKEVIIVGTAPVSALSVVVPAHSMYTMLLAVGKGSGSFEVWNCDISCHKFDNFGSYNAGSHVVSGLVWAFDGSCLYSCSQDNFVLSWILRGSCLYEEPISSNTIHDKSLSQLPKDLLLSSCGVAVSPGSLVVATVHSLDSDQLDPMYEGRTHKAAVQYLWIGGKQVDFFSKIPSTVDIENFGCSPEKELTYWESNIVWSLKQYEYLDKPLVVWDIIAALLAFKKSESTILEVILIKWLSISFMGSHVGLHAEEVLSRVSTSLSESPSRHLHLLNIICRRVILSDLEADQINSKVHDLQGLCPAEGKHLTKWIEILMSSETELRERLVSFSFSAFLSLTSYSDTSLRQPGYWYPVGLAQMKHWVGLNDDHVRDQVKVLASEFGIHERSGYLRAEHCSYCSAPVSFESPEVGFCQGEGYSSGGYQSHRLSRCAVSMQVCPATPLWFCICCHRWVYRLAPETLFTMSAFPLDLKSSTESTSLAVSSKPLCPFCGILLQRRQPDFLLSSSPV</sequence>
<feature type="region of interest" description="Disordered" evidence="2">
    <location>
        <begin position="156"/>
        <end position="184"/>
    </location>
</feature>